<sequence length="297" mass="33207">MFQNKSLYGHILAFSAILIWGTTLVSTKVLLRHFTPEEIIVYRFALAYGLLLLFCRERIGWAGWRDEVLFFGLGVTGVTFYFWTENAALKYTLSANVGMIVSAIPIMTAMLAHYTTHDEKFRLNLLLGFVVAMAGIALIIYNGQVLQLNPLGDILALGSALFFTAYNILIRKSPAGYSRLAMVRKTFFWGWMASFPVCLLAGGNLSRMPEFEFEPWANLVYLATFASVLGYAMWNKAIELIGAVRTSNYIYLMPLFTMVAAVLVLDEQITPLMIAGGFLILAGVYVNESRWLKPATA</sequence>
<evidence type="ECO:0000259" key="7">
    <source>
        <dbReference type="Pfam" id="PF00892"/>
    </source>
</evidence>
<feature type="transmembrane region" description="Helical" evidence="6">
    <location>
        <begin position="182"/>
        <end position="203"/>
    </location>
</feature>
<dbReference type="OrthoDB" id="5186724at2"/>
<dbReference type="InterPro" id="IPR000620">
    <property type="entry name" value="EamA_dom"/>
</dbReference>
<organism evidence="8 9">
    <name type="scientific">Formivibrio citricus</name>
    <dbReference type="NCBI Taxonomy" id="83765"/>
    <lineage>
        <taxon>Bacteria</taxon>
        <taxon>Pseudomonadati</taxon>
        <taxon>Pseudomonadota</taxon>
        <taxon>Betaproteobacteria</taxon>
        <taxon>Neisseriales</taxon>
        <taxon>Chitinibacteraceae</taxon>
        <taxon>Formivibrio</taxon>
    </lineage>
</organism>
<feature type="transmembrane region" description="Helical" evidence="6">
    <location>
        <begin position="67"/>
        <end position="83"/>
    </location>
</feature>
<evidence type="ECO:0000313" key="9">
    <source>
        <dbReference type="Proteomes" id="UP000242869"/>
    </source>
</evidence>
<evidence type="ECO:0000256" key="5">
    <source>
        <dbReference type="ARBA" id="ARBA00023136"/>
    </source>
</evidence>
<feature type="transmembrane region" description="Helical" evidence="6">
    <location>
        <begin position="7"/>
        <end position="27"/>
    </location>
</feature>
<dbReference type="InterPro" id="IPR037185">
    <property type="entry name" value="EmrE-like"/>
</dbReference>
<evidence type="ECO:0000256" key="2">
    <source>
        <dbReference type="ARBA" id="ARBA00007362"/>
    </source>
</evidence>
<protein>
    <submittedName>
        <fullName evidence="8">Permease of the drug/metabolite transporter (DMT) superfamily</fullName>
    </submittedName>
</protein>
<dbReference type="AlphaFoldDB" id="A0A1I5DL90"/>
<keyword evidence="9" id="KW-1185">Reference proteome</keyword>
<keyword evidence="3 6" id="KW-0812">Transmembrane</keyword>
<feature type="transmembrane region" description="Helical" evidence="6">
    <location>
        <begin position="89"/>
        <end position="111"/>
    </location>
</feature>
<feature type="domain" description="EamA" evidence="7">
    <location>
        <begin position="151"/>
        <end position="286"/>
    </location>
</feature>
<comment type="similarity">
    <text evidence="2">Belongs to the EamA transporter family.</text>
</comment>
<feature type="transmembrane region" description="Helical" evidence="6">
    <location>
        <begin position="123"/>
        <end position="142"/>
    </location>
</feature>
<feature type="transmembrane region" description="Helical" evidence="6">
    <location>
        <begin position="154"/>
        <end position="170"/>
    </location>
</feature>
<comment type="subcellular location">
    <subcellularLocation>
        <location evidence="1">Membrane</location>
        <topology evidence="1">Multi-pass membrane protein</topology>
    </subcellularLocation>
</comment>
<feature type="transmembrane region" description="Helical" evidence="6">
    <location>
        <begin position="269"/>
        <end position="286"/>
    </location>
</feature>
<dbReference type="PANTHER" id="PTHR32322">
    <property type="entry name" value="INNER MEMBRANE TRANSPORTER"/>
    <property type="match status" value="1"/>
</dbReference>
<evidence type="ECO:0000256" key="4">
    <source>
        <dbReference type="ARBA" id="ARBA00022989"/>
    </source>
</evidence>
<name>A0A1I5DL90_9NEIS</name>
<dbReference type="Pfam" id="PF00892">
    <property type="entry name" value="EamA"/>
    <property type="match status" value="2"/>
</dbReference>
<proteinExistence type="inferred from homology"/>
<feature type="transmembrane region" description="Helical" evidence="6">
    <location>
        <begin position="246"/>
        <end position="263"/>
    </location>
</feature>
<feature type="transmembrane region" description="Helical" evidence="6">
    <location>
        <begin position="39"/>
        <end position="55"/>
    </location>
</feature>
<evidence type="ECO:0000256" key="1">
    <source>
        <dbReference type="ARBA" id="ARBA00004141"/>
    </source>
</evidence>
<evidence type="ECO:0000313" key="8">
    <source>
        <dbReference type="EMBL" id="SFN99897.1"/>
    </source>
</evidence>
<keyword evidence="4 6" id="KW-1133">Transmembrane helix</keyword>
<gene>
    <name evidence="8" type="ORF">SAMN05660284_02687</name>
</gene>
<keyword evidence="5 6" id="KW-0472">Membrane</keyword>
<dbReference type="EMBL" id="FOVE01000026">
    <property type="protein sequence ID" value="SFN99897.1"/>
    <property type="molecule type" value="Genomic_DNA"/>
</dbReference>
<dbReference type="GO" id="GO:0016020">
    <property type="term" value="C:membrane"/>
    <property type="evidence" value="ECO:0007669"/>
    <property type="project" value="UniProtKB-SubCell"/>
</dbReference>
<reference evidence="9" key="1">
    <citation type="submission" date="2016-10" db="EMBL/GenBank/DDBJ databases">
        <authorList>
            <person name="Varghese N."/>
            <person name="Submissions S."/>
        </authorList>
    </citation>
    <scope>NUCLEOTIDE SEQUENCE [LARGE SCALE GENOMIC DNA]</scope>
    <source>
        <strain evidence="9">DSM 6150</strain>
    </source>
</reference>
<evidence type="ECO:0000256" key="3">
    <source>
        <dbReference type="ARBA" id="ARBA00022692"/>
    </source>
</evidence>
<accession>A0A1I5DL90</accession>
<dbReference type="InterPro" id="IPR050638">
    <property type="entry name" value="AA-Vitamin_Transporters"/>
</dbReference>
<feature type="domain" description="EamA" evidence="7">
    <location>
        <begin position="8"/>
        <end position="140"/>
    </location>
</feature>
<dbReference type="RefSeq" id="WP_091197847.1">
    <property type="nucleotide sequence ID" value="NZ_FOVE01000026.1"/>
</dbReference>
<feature type="transmembrane region" description="Helical" evidence="6">
    <location>
        <begin position="215"/>
        <end position="234"/>
    </location>
</feature>
<dbReference type="PANTHER" id="PTHR32322:SF2">
    <property type="entry name" value="EAMA DOMAIN-CONTAINING PROTEIN"/>
    <property type="match status" value="1"/>
</dbReference>
<dbReference type="Proteomes" id="UP000242869">
    <property type="component" value="Unassembled WGS sequence"/>
</dbReference>
<dbReference type="SUPFAM" id="SSF103481">
    <property type="entry name" value="Multidrug resistance efflux transporter EmrE"/>
    <property type="match status" value="2"/>
</dbReference>
<dbReference type="STRING" id="83765.SAMN05660284_02687"/>
<evidence type="ECO:0000256" key="6">
    <source>
        <dbReference type="SAM" id="Phobius"/>
    </source>
</evidence>